<keyword evidence="8 18" id="KW-0460">Magnesium</keyword>
<dbReference type="eggNOG" id="COG0352">
    <property type="taxonomic scope" value="Bacteria"/>
</dbReference>
<comment type="similarity">
    <text evidence="2">Belongs to the Nudix hydrolase family.</text>
</comment>
<evidence type="ECO:0000256" key="7">
    <source>
        <dbReference type="ARBA" id="ARBA00022801"/>
    </source>
</evidence>
<dbReference type="AlphaFoldDB" id="A0A081NE79"/>
<keyword evidence="7" id="KW-0378">Hydrolase</keyword>
<dbReference type="PANTHER" id="PTHR47707">
    <property type="entry name" value="8-OXO-DGTP DIPHOSPHATASE"/>
    <property type="match status" value="1"/>
</dbReference>
<comment type="cofactor">
    <cofactor evidence="1 18">
        <name>Mg(2+)</name>
        <dbReference type="ChEBI" id="CHEBI:18420"/>
    </cofactor>
</comment>
<dbReference type="PANTHER" id="PTHR47707:SF1">
    <property type="entry name" value="NUDIX HYDROLASE FAMILY PROTEIN"/>
    <property type="match status" value="1"/>
</dbReference>
<dbReference type="CDD" id="cd00564">
    <property type="entry name" value="TMP_TenI"/>
    <property type="match status" value="1"/>
</dbReference>
<evidence type="ECO:0000256" key="9">
    <source>
        <dbReference type="ARBA" id="ARBA00023204"/>
    </source>
</evidence>
<evidence type="ECO:0000313" key="21">
    <source>
        <dbReference type="Proteomes" id="UP000028073"/>
    </source>
</evidence>
<keyword evidence="5 18" id="KW-0479">Metal-binding</keyword>
<dbReference type="EMBL" id="JOKH01000004">
    <property type="protein sequence ID" value="KEQ16752.1"/>
    <property type="molecule type" value="Genomic_DNA"/>
</dbReference>
<dbReference type="EC" id="3.6.1.55" evidence="12"/>
<dbReference type="SUPFAM" id="SSF51391">
    <property type="entry name" value="Thiamin phosphate synthase"/>
    <property type="match status" value="1"/>
</dbReference>
<reference evidence="20 21" key="1">
    <citation type="submission" date="2014-06" db="EMBL/GenBank/DDBJ databases">
        <title>Whole Genome Sequences of Three Symbiotic Endozoicomonas Bacteria.</title>
        <authorList>
            <person name="Neave M.J."/>
            <person name="Apprill A."/>
            <person name="Voolstra C.R."/>
        </authorList>
    </citation>
    <scope>NUCLEOTIDE SEQUENCE [LARGE SCALE GENOMIC DNA]</scope>
    <source>
        <strain evidence="20 21">DSM 25634</strain>
    </source>
</reference>
<dbReference type="InterPro" id="IPR020476">
    <property type="entry name" value="Nudix_hydrolase"/>
</dbReference>
<organism evidence="20 21">
    <name type="scientific">Endozoicomonas numazuensis</name>
    <dbReference type="NCBI Taxonomy" id="1137799"/>
    <lineage>
        <taxon>Bacteria</taxon>
        <taxon>Pseudomonadati</taxon>
        <taxon>Pseudomonadota</taxon>
        <taxon>Gammaproteobacteria</taxon>
        <taxon>Oceanospirillales</taxon>
        <taxon>Endozoicomonadaceae</taxon>
        <taxon>Endozoicomonas</taxon>
    </lineage>
</organism>
<dbReference type="eggNOG" id="COG0494">
    <property type="taxonomic scope" value="Bacteria"/>
</dbReference>
<dbReference type="Proteomes" id="UP000028073">
    <property type="component" value="Unassembled WGS sequence"/>
</dbReference>
<evidence type="ECO:0000256" key="4">
    <source>
        <dbReference type="ARBA" id="ARBA00022705"/>
    </source>
</evidence>
<dbReference type="PROSITE" id="PS51462">
    <property type="entry name" value="NUDIX"/>
    <property type="match status" value="1"/>
</dbReference>
<dbReference type="GO" id="GO:0044715">
    <property type="term" value="F:8-oxo-dGDP phosphatase activity"/>
    <property type="evidence" value="ECO:0007669"/>
    <property type="project" value="TreeGrafter"/>
</dbReference>
<dbReference type="GO" id="GO:0006260">
    <property type="term" value="P:DNA replication"/>
    <property type="evidence" value="ECO:0007669"/>
    <property type="project" value="UniProtKB-KW"/>
</dbReference>
<evidence type="ECO:0000256" key="18">
    <source>
        <dbReference type="PIRSR" id="PIRSR603561-2"/>
    </source>
</evidence>
<feature type="binding site" evidence="18">
    <location>
        <position position="66"/>
    </location>
    <ligand>
        <name>Mg(2+)</name>
        <dbReference type="ChEBI" id="CHEBI:18420"/>
    </ligand>
</feature>
<keyword evidence="9" id="KW-0234">DNA repair</keyword>
<dbReference type="NCBIfam" id="TIGR00586">
    <property type="entry name" value="mutt"/>
    <property type="match status" value="1"/>
</dbReference>
<dbReference type="InterPro" id="IPR036206">
    <property type="entry name" value="ThiamineP_synth_sf"/>
</dbReference>
<dbReference type="Gene3D" id="3.20.20.70">
    <property type="entry name" value="Aldolase class I"/>
    <property type="match status" value="1"/>
</dbReference>
<dbReference type="InterPro" id="IPR047127">
    <property type="entry name" value="MutT-like"/>
</dbReference>
<evidence type="ECO:0000256" key="10">
    <source>
        <dbReference type="ARBA" id="ARBA00035861"/>
    </source>
</evidence>
<evidence type="ECO:0000256" key="17">
    <source>
        <dbReference type="PIRSR" id="PIRSR603561-1"/>
    </source>
</evidence>
<dbReference type="Pfam" id="PF14815">
    <property type="entry name" value="NUDIX_4"/>
    <property type="match status" value="1"/>
</dbReference>
<dbReference type="GO" id="GO:0008413">
    <property type="term" value="F:8-oxo-7,8-dihydroguanosine triphosphate pyrophosphatase activity"/>
    <property type="evidence" value="ECO:0007669"/>
    <property type="project" value="InterPro"/>
</dbReference>
<feature type="binding site" evidence="17">
    <location>
        <begin position="43"/>
        <end position="46"/>
    </location>
    <ligand>
        <name>8-oxo-dGTP</name>
        <dbReference type="ChEBI" id="CHEBI:77896"/>
    </ligand>
</feature>
<dbReference type="InterPro" id="IPR013785">
    <property type="entry name" value="Aldolase_TIM"/>
</dbReference>
<dbReference type="InterPro" id="IPR003561">
    <property type="entry name" value="Mutator_MutT"/>
</dbReference>
<evidence type="ECO:0000256" key="12">
    <source>
        <dbReference type="ARBA" id="ARBA00038905"/>
    </source>
</evidence>
<dbReference type="FunFam" id="3.90.79.10:FF:000014">
    <property type="entry name" value="8-oxo-dGTP diphosphatase MutT"/>
    <property type="match status" value="1"/>
</dbReference>
<accession>A0A081NE79</accession>
<keyword evidence="21" id="KW-1185">Reference proteome</keyword>
<dbReference type="STRING" id="1137799.GZ78_18860"/>
<evidence type="ECO:0000313" key="20">
    <source>
        <dbReference type="EMBL" id="KEQ16752.1"/>
    </source>
</evidence>
<dbReference type="GO" id="GO:0009228">
    <property type="term" value="P:thiamine biosynthetic process"/>
    <property type="evidence" value="ECO:0007669"/>
    <property type="project" value="UniProtKB-KW"/>
</dbReference>
<dbReference type="OrthoDB" id="9810648at2"/>
<dbReference type="InterPro" id="IPR000086">
    <property type="entry name" value="NUDIX_hydrolase_dom"/>
</dbReference>
<dbReference type="PROSITE" id="PS00893">
    <property type="entry name" value="NUDIX_BOX"/>
    <property type="match status" value="1"/>
</dbReference>
<sequence length="326" mass="36271">MSSENRGSARKVVHVAVAVIRGEDGRILIARRPDDKHMGGYWEFPGGKVEEGELITAALNRELKEELNIEAGHFQKLISIRHDYSDKSVYLDTWWAEDIKGEPRGNEGQEIKWVELKELPELDFPPANGPIVTAALLPTRYMITGRFNAAAELLEKVGYQIEQGVELVQFRAPWLDEVTYQHLARELHHLCKEAGASLLLKGGSELLVNTWCDGIHLTSEQLLQEETNWQSSSRPDQWLAASCHNQEQIDRAVSMGVDFITLSPVLPTDSHPGCEVLGEAKAAELTERCPLPVFWLGGMKLTNEAKLIDSGAQGIAAIGAFWSQVQ</sequence>
<dbReference type="RefSeq" id="WP_034838822.1">
    <property type="nucleotide sequence ID" value="NZ_JOKH01000004.1"/>
</dbReference>
<evidence type="ECO:0000256" key="15">
    <source>
        <dbReference type="ARBA" id="ARBA00041979"/>
    </source>
</evidence>
<keyword evidence="6" id="KW-0227">DNA damage</keyword>
<dbReference type="GO" id="GO:0044716">
    <property type="term" value="F:8-oxo-GDP phosphatase activity"/>
    <property type="evidence" value="ECO:0007669"/>
    <property type="project" value="TreeGrafter"/>
</dbReference>
<evidence type="ECO:0000256" key="11">
    <source>
        <dbReference type="ARBA" id="ARBA00036904"/>
    </source>
</evidence>
<keyword evidence="3" id="KW-0515">Mutator protein</keyword>
<protein>
    <recommendedName>
        <fullName evidence="13">8-oxo-dGTP diphosphatase</fullName>
        <ecNumber evidence="12">3.6.1.55</ecNumber>
    </recommendedName>
    <alternativeName>
        <fullName evidence="16">7,8-dihydro-8-oxoguanine-triphosphatase</fullName>
    </alternativeName>
    <alternativeName>
        <fullName evidence="15">Mutator protein MutT</fullName>
    </alternativeName>
    <alternativeName>
        <fullName evidence="14">dGTP pyrophosphohydrolase</fullName>
    </alternativeName>
</protein>
<evidence type="ECO:0000256" key="5">
    <source>
        <dbReference type="ARBA" id="ARBA00022723"/>
    </source>
</evidence>
<dbReference type="Gene3D" id="3.90.79.10">
    <property type="entry name" value="Nucleoside Triphosphate Pyrophosphohydrolase"/>
    <property type="match status" value="1"/>
</dbReference>
<proteinExistence type="inferred from homology"/>
<dbReference type="GO" id="GO:0006281">
    <property type="term" value="P:DNA repair"/>
    <property type="evidence" value="ECO:0007669"/>
    <property type="project" value="UniProtKB-KW"/>
</dbReference>
<dbReference type="GO" id="GO:0035539">
    <property type="term" value="F:8-oxo-7,8-dihydrodeoxyguanosine triphosphate pyrophosphatase activity"/>
    <property type="evidence" value="ECO:0007669"/>
    <property type="project" value="UniProtKB-EC"/>
</dbReference>
<dbReference type="GO" id="GO:0046872">
    <property type="term" value="F:metal ion binding"/>
    <property type="evidence" value="ECO:0007669"/>
    <property type="project" value="UniProtKB-KW"/>
</dbReference>
<evidence type="ECO:0000256" key="1">
    <source>
        <dbReference type="ARBA" id="ARBA00001946"/>
    </source>
</evidence>
<evidence type="ECO:0000256" key="13">
    <source>
        <dbReference type="ARBA" id="ARBA00040794"/>
    </source>
</evidence>
<comment type="catalytic activity">
    <reaction evidence="11">
        <text>8-oxo-GTP + H2O = 8-oxo-GMP + diphosphate + H(+)</text>
        <dbReference type="Rhea" id="RHEA:67616"/>
        <dbReference type="ChEBI" id="CHEBI:15377"/>
        <dbReference type="ChEBI" id="CHEBI:15378"/>
        <dbReference type="ChEBI" id="CHEBI:33019"/>
        <dbReference type="ChEBI" id="CHEBI:143553"/>
        <dbReference type="ChEBI" id="CHEBI:145694"/>
    </reaction>
</comment>
<keyword evidence="4" id="KW-0235">DNA replication</keyword>
<dbReference type="CDD" id="cd03425">
    <property type="entry name" value="NUDIX_MutT_NudA_like"/>
    <property type="match status" value="1"/>
</dbReference>
<feature type="binding site" evidence="18">
    <location>
        <position position="46"/>
    </location>
    <ligand>
        <name>Mg(2+)</name>
        <dbReference type="ChEBI" id="CHEBI:18420"/>
    </ligand>
</feature>
<feature type="domain" description="Nudix hydrolase" evidence="19">
    <location>
        <begin position="10"/>
        <end position="137"/>
    </location>
</feature>
<gene>
    <name evidence="20" type="ORF">GZ78_18860</name>
</gene>
<evidence type="ECO:0000256" key="3">
    <source>
        <dbReference type="ARBA" id="ARBA00022457"/>
    </source>
</evidence>
<dbReference type="Pfam" id="PF02581">
    <property type="entry name" value="TMP-TENI"/>
    <property type="match status" value="1"/>
</dbReference>
<feature type="binding site" evidence="17">
    <location>
        <position position="37"/>
    </location>
    <ligand>
        <name>8-oxo-dGTP</name>
        <dbReference type="ChEBI" id="CHEBI:77896"/>
    </ligand>
</feature>
<evidence type="ECO:0000256" key="2">
    <source>
        <dbReference type="ARBA" id="ARBA00005582"/>
    </source>
</evidence>
<dbReference type="InterPro" id="IPR020084">
    <property type="entry name" value="NUDIX_hydrolase_CS"/>
</dbReference>
<evidence type="ECO:0000256" key="16">
    <source>
        <dbReference type="ARBA" id="ARBA00042798"/>
    </source>
</evidence>
<dbReference type="InterPro" id="IPR029119">
    <property type="entry name" value="MutY_C"/>
</dbReference>
<evidence type="ECO:0000256" key="6">
    <source>
        <dbReference type="ARBA" id="ARBA00022763"/>
    </source>
</evidence>
<name>A0A081NE79_9GAMM</name>
<dbReference type="SUPFAM" id="SSF55811">
    <property type="entry name" value="Nudix"/>
    <property type="match status" value="1"/>
</dbReference>
<evidence type="ECO:0000256" key="8">
    <source>
        <dbReference type="ARBA" id="ARBA00022842"/>
    </source>
</evidence>
<comment type="caution">
    <text evidence="20">The sequence shown here is derived from an EMBL/GenBank/DDBJ whole genome shotgun (WGS) entry which is preliminary data.</text>
</comment>
<feature type="binding site" evidence="17">
    <location>
        <position position="32"/>
    </location>
    <ligand>
        <name>8-oxo-dGTP</name>
        <dbReference type="ChEBI" id="CHEBI:77896"/>
    </ligand>
</feature>
<feature type="binding site" evidence="17">
    <location>
        <position position="128"/>
    </location>
    <ligand>
        <name>8-oxo-dGTP</name>
        <dbReference type="ChEBI" id="CHEBI:77896"/>
    </ligand>
</feature>
<dbReference type="NCBIfam" id="NF006530">
    <property type="entry name" value="PRK08999.1"/>
    <property type="match status" value="1"/>
</dbReference>
<dbReference type="InterPro" id="IPR015797">
    <property type="entry name" value="NUDIX_hydrolase-like_dom_sf"/>
</dbReference>
<dbReference type="PRINTS" id="PR00502">
    <property type="entry name" value="NUDIXFAMILY"/>
</dbReference>
<evidence type="ECO:0000259" key="19">
    <source>
        <dbReference type="PROSITE" id="PS51462"/>
    </source>
</evidence>
<dbReference type="InterPro" id="IPR022998">
    <property type="entry name" value="ThiamineP_synth_TenI"/>
</dbReference>
<comment type="catalytic activity">
    <reaction evidence="10">
        <text>8-oxo-dGTP + H2O = 8-oxo-dGMP + diphosphate + H(+)</text>
        <dbReference type="Rhea" id="RHEA:31575"/>
        <dbReference type="ChEBI" id="CHEBI:15377"/>
        <dbReference type="ChEBI" id="CHEBI:15378"/>
        <dbReference type="ChEBI" id="CHEBI:33019"/>
        <dbReference type="ChEBI" id="CHEBI:63224"/>
        <dbReference type="ChEBI" id="CHEBI:77896"/>
        <dbReference type="EC" id="3.6.1.55"/>
    </reaction>
</comment>
<evidence type="ECO:0000256" key="14">
    <source>
        <dbReference type="ARBA" id="ARBA00041592"/>
    </source>
</evidence>